<keyword evidence="11" id="KW-1185">Reference proteome</keyword>
<accession>A0AAX4PGK1</accession>
<evidence type="ECO:0000256" key="5">
    <source>
        <dbReference type="ARBA" id="ARBA00023136"/>
    </source>
</evidence>
<evidence type="ECO:0000259" key="9">
    <source>
        <dbReference type="PROSITE" id="PS50125"/>
    </source>
</evidence>
<dbReference type="GO" id="GO:0001653">
    <property type="term" value="F:peptide receptor activity"/>
    <property type="evidence" value="ECO:0007669"/>
    <property type="project" value="TreeGrafter"/>
</dbReference>
<dbReference type="GO" id="GO:0005886">
    <property type="term" value="C:plasma membrane"/>
    <property type="evidence" value="ECO:0007669"/>
    <property type="project" value="TreeGrafter"/>
</dbReference>
<dbReference type="Proteomes" id="UP001472866">
    <property type="component" value="Chromosome 11"/>
</dbReference>
<dbReference type="Gene3D" id="3.30.70.1230">
    <property type="entry name" value="Nucleotide cyclase"/>
    <property type="match status" value="1"/>
</dbReference>
<dbReference type="PROSITE" id="PS50125">
    <property type="entry name" value="GUANYLATE_CYCLASE_2"/>
    <property type="match status" value="1"/>
</dbReference>
<evidence type="ECO:0000256" key="6">
    <source>
        <dbReference type="ARBA" id="ARBA00023239"/>
    </source>
</evidence>
<dbReference type="CDD" id="cd07302">
    <property type="entry name" value="CHD"/>
    <property type="match status" value="1"/>
</dbReference>
<dbReference type="GO" id="GO:0004383">
    <property type="term" value="F:guanylate cyclase activity"/>
    <property type="evidence" value="ECO:0007669"/>
    <property type="project" value="TreeGrafter"/>
</dbReference>
<proteinExistence type="inferred from homology"/>
<organism evidence="10 11">
    <name type="scientific">Chloropicon roscoffensis</name>
    <dbReference type="NCBI Taxonomy" id="1461544"/>
    <lineage>
        <taxon>Eukaryota</taxon>
        <taxon>Viridiplantae</taxon>
        <taxon>Chlorophyta</taxon>
        <taxon>Chloropicophyceae</taxon>
        <taxon>Chloropicales</taxon>
        <taxon>Chloropicaceae</taxon>
        <taxon>Chloropicon</taxon>
    </lineage>
</organism>
<evidence type="ECO:0000256" key="8">
    <source>
        <dbReference type="SAM" id="Phobius"/>
    </source>
</evidence>
<dbReference type="GO" id="GO:0007168">
    <property type="term" value="P:receptor guanylyl cyclase signaling pathway"/>
    <property type="evidence" value="ECO:0007669"/>
    <property type="project" value="TreeGrafter"/>
</dbReference>
<dbReference type="PROSITE" id="PS00452">
    <property type="entry name" value="GUANYLATE_CYCLASE_1"/>
    <property type="match status" value="1"/>
</dbReference>
<dbReference type="EMBL" id="CP151511">
    <property type="protein sequence ID" value="WZN65016.1"/>
    <property type="molecule type" value="Genomic_DNA"/>
</dbReference>
<name>A0AAX4PGK1_9CHLO</name>
<dbReference type="PANTHER" id="PTHR11920">
    <property type="entry name" value="GUANYLYL CYCLASE"/>
    <property type="match status" value="1"/>
</dbReference>
<evidence type="ECO:0000256" key="2">
    <source>
        <dbReference type="ARBA" id="ARBA00022692"/>
    </source>
</evidence>
<dbReference type="Pfam" id="PF00211">
    <property type="entry name" value="Guanylate_cyc"/>
    <property type="match status" value="1"/>
</dbReference>
<dbReference type="GO" id="GO:0035556">
    <property type="term" value="P:intracellular signal transduction"/>
    <property type="evidence" value="ECO:0007669"/>
    <property type="project" value="InterPro"/>
</dbReference>
<dbReference type="InterPro" id="IPR001054">
    <property type="entry name" value="A/G_cyclase"/>
</dbReference>
<keyword evidence="4 8" id="KW-1133">Transmembrane helix</keyword>
<keyword evidence="3" id="KW-0547">Nucleotide-binding</keyword>
<protein>
    <submittedName>
        <fullName evidence="10">Guanylate cyclase</fullName>
    </submittedName>
</protein>
<gene>
    <name evidence="10" type="ORF">HKI87_11g65730</name>
</gene>
<feature type="transmembrane region" description="Helical" evidence="8">
    <location>
        <begin position="122"/>
        <end position="143"/>
    </location>
</feature>
<evidence type="ECO:0000256" key="4">
    <source>
        <dbReference type="ARBA" id="ARBA00022989"/>
    </source>
</evidence>
<dbReference type="SMART" id="SM00044">
    <property type="entry name" value="CYCc"/>
    <property type="match status" value="1"/>
</dbReference>
<feature type="domain" description="Guanylate cyclase" evidence="9">
    <location>
        <begin position="400"/>
        <end position="576"/>
    </location>
</feature>
<dbReference type="GO" id="GO:0004016">
    <property type="term" value="F:adenylate cyclase activity"/>
    <property type="evidence" value="ECO:0007669"/>
    <property type="project" value="TreeGrafter"/>
</dbReference>
<feature type="transmembrane region" description="Helical" evidence="8">
    <location>
        <begin position="284"/>
        <end position="307"/>
    </location>
</feature>
<feature type="transmembrane region" description="Helical" evidence="8">
    <location>
        <begin position="73"/>
        <end position="95"/>
    </location>
</feature>
<dbReference type="InterPro" id="IPR050401">
    <property type="entry name" value="Cyclic_nucleotide_synthase"/>
</dbReference>
<evidence type="ECO:0000256" key="7">
    <source>
        <dbReference type="RuleBase" id="RU000405"/>
    </source>
</evidence>
<comment type="subcellular location">
    <subcellularLocation>
        <location evidence="1">Membrane</location>
    </subcellularLocation>
</comment>
<dbReference type="PANTHER" id="PTHR11920:SF335">
    <property type="entry name" value="GUANYLATE CYCLASE"/>
    <property type="match status" value="1"/>
</dbReference>
<evidence type="ECO:0000313" key="10">
    <source>
        <dbReference type="EMBL" id="WZN65016.1"/>
    </source>
</evidence>
<evidence type="ECO:0000256" key="3">
    <source>
        <dbReference type="ARBA" id="ARBA00022741"/>
    </source>
</evidence>
<evidence type="ECO:0000313" key="11">
    <source>
        <dbReference type="Proteomes" id="UP001472866"/>
    </source>
</evidence>
<dbReference type="InterPro" id="IPR018297">
    <property type="entry name" value="A/G_cyclase_CS"/>
</dbReference>
<comment type="similarity">
    <text evidence="7">Belongs to the adenylyl cyclase class-4/guanylyl cyclase family.</text>
</comment>
<dbReference type="GO" id="GO:0000166">
    <property type="term" value="F:nucleotide binding"/>
    <property type="evidence" value="ECO:0007669"/>
    <property type="project" value="UniProtKB-KW"/>
</dbReference>
<keyword evidence="6 7" id="KW-0456">Lyase</keyword>
<feature type="transmembrane region" description="Helical" evidence="8">
    <location>
        <begin position="213"/>
        <end position="234"/>
    </location>
</feature>
<dbReference type="InterPro" id="IPR029787">
    <property type="entry name" value="Nucleotide_cyclase"/>
</dbReference>
<dbReference type="SUPFAM" id="SSF55073">
    <property type="entry name" value="Nucleotide cyclase"/>
    <property type="match status" value="1"/>
</dbReference>
<feature type="transmembrane region" description="Helical" evidence="8">
    <location>
        <begin position="155"/>
        <end position="175"/>
    </location>
</feature>
<keyword evidence="2 8" id="KW-0812">Transmembrane</keyword>
<evidence type="ECO:0000256" key="1">
    <source>
        <dbReference type="ARBA" id="ARBA00004370"/>
    </source>
</evidence>
<sequence>MVFLDLLLSRCCRRYLHREDFEFEAEVDANASKGHQEPSHTPSRYFLLGFKDRNLEQEFLEDLVGSTIRTRVLVGYCASTALFLFIPFMQSLVVYDSIRWFADQPEEYLGKFYIEDLVVKTYVPLCLSLVIWLGGLAGIVAMYSLKSFKNRRIAVLYLVGAVYLAYVAVMAYDFAILCERWGFIFAGPGSWIIRMLFYDLPPLISLTFMSLPALLNLEILGCTAMIYLVIVPLLSPRRNVWLDLRTDNVLENLDRLSPVPLAHCAEGEKAKECIMPSDITRVKWVIATPLAILIAITLTVVIVSALLESSNRKMFSNNKIIRAQQKRLAATNAQRENLLLQQHEDQEHLLLSMFPKDVARDLIERYRAEYNHGSSRTVIQAMNPVGNLCQTVARMHHDVTILFTDIVGFTPMSQACEPYEIMFFLHSLFSSFDNLIEMDPELWKVETVGDAFMVAAGLGIGASCFPASSKTEETVEYIRVESGTNDSLVASGEPKEFRIKSRKFRSRDGMFSAASSAVHFGRAAIQQGGSIFMPNGVRCQIRVGVHTGDVCSGVVGSRMPRYCLFGDTVNTASRMESSGVPGRMQISEPTHALVCGENGFAWDERGYVEVKGKGKLKTYLLRDGERGAD</sequence>
<keyword evidence="5 8" id="KW-0472">Membrane</keyword>
<reference evidence="10 11" key="1">
    <citation type="submission" date="2024-03" db="EMBL/GenBank/DDBJ databases">
        <title>Complete genome sequence of the green alga Chloropicon roscoffensis RCC1871.</title>
        <authorList>
            <person name="Lemieux C."/>
            <person name="Pombert J.-F."/>
            <person name="Otis C."/>
            <person name="Turmel M."/>
        </authorList>
    </citation>
    <scope>NUCLEOTIDE SEQUENCE [LARGE SCALE GENOMIC DNA]</scope>
    <source>
        <strain evidence="10 11">RCC1871</strain>
    </source>
</reference>
<dbReference type="AlphaFoldDB" id="A0AAX4PGK1"/>